<dbReference type="Gene3D" id="3.90.1200.10">
    <property type="match status" value="1"/>
</dbReference>
<organism evidence="2">
    <name type="scientific">Corethrella appendiculata</name>
    <dbReference type="NCBI Taxonomy" id="1370023"/>
    <lineage>
        <taxon>Eukaryota</taxon>
        <taxon>Metazoa</taxon>
        <taxon>Ecdysozoa</taxon>
        <taxon>Arthropoda</taxon>
        <taxon>Hexapoda</taxon>
        <taxon>Insecta</taxon>
        <taxon>Pterygota</taxon>
        <taxon>Neoptera</taxon>
        <taxon>Endopterygota</taxon>
        <taxon>Diptera</taxon>
        <taxon>Nematocera</taxon>
        <taxon>Culicoidea</taxon>
        <taxon>Chaoboridae</taxon>
        <taxon>Corethrella</taxon>
    </lineage>
</organism>
<dbReference type="PANTHER" id="PTHR11012">
    <property type="entry name" value="PROTEIN KINASE-LIKE DOMAIN-CONTAINING"/>
    <property type="match status" value="1"/>
</dbReference>
<dbReference type="GO" id="GO:0016301">
    <property type="term" value="F:kinase activity"/>
    <property type="evidence" value="ECO:0007669"/>
    <property type="project" value="UniProtKB-KW"/>
</dbReference>
<evidence type="ECO:0000259" key="1">
    <source>
        <dbReference type="SMART" id="SM00587"/>
    </source>
</evidence>
<reference evidence="2" key="1">
    <citation type="journal article" date="2014" name="Insect Biochem. Mol. Biol.">
        <title>An insight into the sialome of the frog biting fly, Corethrella appendiculata.</title>
        <authorList>
            <person name="Ribeiro J.M.C."/>
            <person name="Chagas A.C."/>
            <person name="Pham V.M."/>
            <person name="Lounibos L.P."/>
            <person name="Calvo E."/>
        </authorList>
    </citation>
    <scope>NUCLEOTIDE SEQUENCE</scope>
    <source>
        <tissue evidence="2">Salivary glands</tissue>
    </source>
</reference>
<sequence length="409" mass="47361">TVKMSAPVPDWINEEFLQKFTETNFNLNSSECSIKINSIQPFGGAGENYSSALFKVKYEFTNHKNNSNKSLSLIFKSMFDIPFMKQLGIFAKEQATYEKGIPTLQNVFKSVAGVDVDFGPRCYKLPENCDREVLILEDLTGSNFKSLKRQLGLDEEHVKLVLSKMAQFHAASAVDYDKNGMIDPRFRSIILEFGSKEFFDQFLNAMLPIFIQSLESWSFGQKYVEKVKKLGFNLFDVFFKAVTPDENGLTVLNHGDCWINNLLFTYYEDGRLKDVKFIDYQVSFYGSTPMYDLIYFLFSSSQLEIKVEKFDEFIQFYHQELEKNLKLLNYGRAIPTLRDLHMQFLTYGYLGTQCLSGIVAMVLSEPNENATFEAFTDANSEKAMDFKKAIYYNERFRDHLKVLLPFIKY</sequence>
<dbReference type="InterPro" id="IPR011009">
    <property type="entry name" value="Kinase-like_dom_sf"/>
</dbReference>
<keyword evidence="2" id="KW-0808">Transferase</keyword>
<dbReference type="SUPFAM" id="SSF56112">
    <property type="entry name" value="Protein kinase-like (PK-like)"/>
    <property type="match status" value="1"/>
</dbReference>
<dbReference type="InterPro" id="IPR015897">
    <property type="entry name" value="CHK_kinase-like"/>
</dbReference>
<name>U5EMN0_9DIPT</name>
<dbReference type="InterPro" id="IPR004119">
    <property type="entry name" value="EcKL"/>
</dbReference>
<dbReference type="AlphaFoldDB" id="U5EMN0"/>
<protein>
    <submittedName>
        <fullName evidence="2">Putative ecdysteroid kinase</fullName>
    </submittedName>
</protein>
<evidence type="ECO:0000313" key="2">
    <source>
        <dbReference type="EMBL" id="JAB55457.1"/>
    </source>
</evidence>
<feature type="non-terminal residue" evidence="2">
    <location>
        <position position="1"/>
    </location>
</feature>
<dbReference type="Pfam" id="PF02958">
    <property type="entry name" value="EcKL"/>
    <property type="match status" value="1"/>
</dbReference>
<proteinExistence type="evidence at transcript level"/>
<dbReference type="EMBL" id="GANO01004414">
    <property type="protein sequence ID" value="JAB55457.1"/>
    <property type="molecule type" value="mRNA"/>
</dbReference>
<keyword evidence="2" id="KW-0418">Kinase</keyword>
<feature type="domain" description="CHK kinase-like" evidence="1">
    <location>
        <begin position="134"/>
        <end position="327"/>
    </location>
</feature>
<dbReference type="SMART" id="SM00587">
    <property type="entry name" value="CHK"/>
    <property type="match status" value="1"/>
</dbReference>
<accession>U5EMN0</accession>
<dbReference type="PANTHER" id="PTHR11012:SF6">
    <property type="entry name" value="CHK DOMAIN OV1-RELATED"/>
    <property type="match status" value="1"/>
</dbReference>